<dbReference type="InterPro" id="IPR023631">
    <property type="entry name" value="Amidase_dom"/>
</dbReference>
<dbReference type="Gene3D" id="3.90.1300.10">
    <property type="entry name" value="Amidase signature (AS) domain"/>
    <property type="match status" value="1"/>
</dbReference>
<proteinExistence type="predicted"/>
<dbReference type="GO" id="GO:0003824">
    <property type="term" value="F:catalytic activity"/>
    <property type="evidence" value="ECO:0007669"/>
    <property type="project" value="InterPro"/>
</dbReference>
<dbReference type="NCBIfam" id="NF005565">
    <property type="entry name" value="PRK07235.1"/>
    <property type="match status" value="1"/>
</dbReference>
<accession>A0A1M5IJQ6</accession>
<dbReference type="PANTHER" id="PTHR11895:SF170">
    <property type="entry name" value="AMIDASE"/>
    <property type="match status" value="1"/>
</dbReference>
<dbReference type="InterPro" id="IPR000120">
    <property type="entry name" value="Amidase"/>
</dbReference>
<feature type="domain" description="Amidase" evidence="3">
    <location>
        <begin position="120"/>
        <end position="527"/>
    </location>
</feature>
<evidence type="ECO:0000313" key="4">
    <source>
        <dbReference type="EMBL" id="SHG28517.1"/>
    </source>
</evidence>
<dbReference type="InterPro" id="IPR036928">
    <property type="entry name" value="AS_sf"/>
</dbReference>
<evidence type="ECO:0000313" key="5">
    <source>
        <dbReference type="Proteomes" id="UP000190675"/>
    </source>
</evidence>
<evidence type="ECO:0000256" key="1">
    <source>
        <dbReference type="ARBA" id="ARBA00003871"/>
    </source>
</evidence>
<organism evidence="4 5">
    <name type="scientific">Bradyrhizobium erythrophlei</name>
    <dbReference type="NCBI Taxonomy" id="1437360"/>
    <lineage>
        <taxon>Bacteria</taxon>
        <taxon>Pseudomonadati</taxon>
        <taxon>Pseudomonadota</taxon>
        <taxon>Alphaproteobacteria</taxon>
        <taxon>Hyphomicrobiales</taxon>
        <taxon>Nitrobacteraceae</taxon>
        <taxon>Bradyrhizobium</taxon>
    </lineage>
</organism>
<dbReference type="SUPFAM" id="SSF75304">
    <property type="entry name" value="Amidase signature (AS) enzymes"/>
    <property type="match status" value="1"/>
</dbReference>
<dbReference type="EMBL" id="LT670818">
    <property type="protein sequence ID" value="SHG28517.1"/>
    <property type="molecule type" value="Genomic_DNA"/>
</dbReference>
<evidence type="ECO:0000259" key="3">
    <source>
        <dbReference type="Pfam" id="PF01425"/>
    </source>
</evidence>
<protein>
    <recommendedName>
        <fullName evidence="2">Indoleacetamide hydrolase</fullName>
    </recommendedName>
</protein>
<dbReference type="AlphaFoldDB" id="A0A1M5IJQ6"/>
<evidence type="ECO:0000256" key="2">
    <source>
        <dbReference type="ARBA" id="ARBA00021874"/>
    </source>
</evidence>
<dbReference type="Proteomes" id="UP000190675">
    <property type="component" value="Chromosome I"/>
</dbReference>
<dbReference type="Pfam" id="PF01425">
    <property type="entry name" value="Amidase"/>
    <property type="match status" value="1"/>
</dbReference>
<dbReference type="PROSITE" id="PS00571">
    <property type="entry name" value="AMIDASES"/>
    <property type="match status" value="1"/>
</dbReference>
<name>A0A1M5IJQ6_9BRAD</name>
<reference evidence="4 5" key="1">
    <citation type="submission" date="2016-11" db="EMBL/GenBank/DDBJ databases">
        <authorList>
            <person name="Jaros S."/>
            <person name="Januszkiewicz K."/>
            <person name="Wedrychowicz H."/>
        </authorList>
    </citation>
    <scope>NUCLEOTIDE SEQUENCE [LARGE SCALE GENOMIC DNA]</scope>
    <source>
        <strain evidence="4 5">GAS242</strain>
    </source>
</reference>
<dbReference type="PANTHER" id="PTHR11895">
    <property type="entry name" value="TRANSAMIDASE"/>
    <property type="match status" value="1"/>
</dbReference>
<gene>
    <name evidence="4" type="ORF">SAMN05444169_1620</name>
</gene>
<dbReference type="InterPro" id="IPR020556">
    <property type="entry name" value="Amidase_CS"/>
</dbReference>
<comment type="function">
    <text evidence="1">Hydrolyzes indole-3-acetamide (IAM) into indole-3-acetic acid (IAA).</text>
</comment>
<sequence>MPCFKIILEKENISVCNTSARLAAETNARGFAPAVTFQESMLSVVLPTPMQLRAVAAQCGLSLTDEDVVSFRGLMQGSVDAYNLVAAMPDEVPVVKYPRTPGYRPAPEDNPRNAWYRKSTVQGAASGKLKGKTVALKDNIMLAGVPMMNGSSTLEGYVPDFDATIVTRMLDAGAEIAGKVHCESFCMSGGSHTGAVGPVHNPHKMGYSAGGSSSGSGVVVALGEVDMAIGGDQGGSIRMPSSFCGTYGMKPTWGLVPYTGVMPIEVFVDHTGPMTASVADNALLLEVLAGDDGYDPRIKAPKVEQYTKALGGGVKGLKIGMLKEGFEQPGAEGAVNESVREAAKRLKSLGATVEDVSIPMHNLGPAIWTPIGTEGMTQTMMYGDGYGLSRSDLYSTSLMDFHRGWRGQADSLSETTKLFLMLGTYINNSFGPRFYGKAVNISRRLTAAYDKALESYDLLLLPTTPMKATPLPAPDASREDYVSRALEMISNTTPFDISHHPAMSLPCGMVDGLPVGLMLVGRHFDELTIYRAAHAFEQSGDWKKM</sequence>